<comment type="catalytic activity">
    <reaction evidence="1">
        <text>D-mannose 6-phosphate = D-fructose 6-phosphate</text>
        <dbReference type="Rhea" id="RHEA:12356"/>
        <dbReference type="ChEBI" id="CHEBI:58735"/>
        <dbReference type="ChEBI" id="CHEBI:61527"/>
        <dbReference type="EC" id="5.3.1.8"/>
    </reaction>
</comment>
<dbReference type="InterPro" id="IPR016305">
    <property type="entry name" value="Mannose-6-P_Isomerase"/>
</dbReference>
<comment type="pathway">
    <text evidence="3">Nucleotide-sugar biosynthesis; GDP-alpha-D-mannose biosynthesis; alpha-D-mannose 1-phosphate from D-fructose 6-phosphate: step 1/2.</text>
</comment>
<dbReference type="PANTHER" id="PTHR10309">
    <property type="entry name" value="MANNOSE-6-PHOSPHATE ISOMERASE"/>
    <property type="match status" value="1"/>
</dbReference>
<dbReference type="EC" id="5.3.1.8" evidence="5"/>
<dbReference type="Gene3D" id="2.60.120.10">
    <property type="entry name" value="Jelly Rolls"/>
    <property type="match status" value="2"/>
</dbReference>
<dbReference type="PROSITE" id="PS00965">
    <property type="entry name" value="PMI_I_1"/>
    <property type="match status" value="1"/>
</dbReference>
<dbReference type="WBParaSite" id="scaffold36278_cov180.g23122">
    <property type="protein sequence ID" value="scaffold36278_cov180.g23122"/>
    <property type="gene ID" value="scaffold36278_cov180.g23122"/>
</dbReference>
<dbReference type="InterPro" id="IPR001250">
    <property type="entry name" value="Man6P_Isoase-1"/>
</dbReference>
<dbReference type="Pfam" id="PF20511">
    <property type="entry name" value="PMI_typeI_cat"/>
    <property type="match status" value="2"/>
</dbReference>
<sequence>MSTEIERLNCAVKNYAWGKLGENSEVARLYIEGHEDKKINSDTPYAELWIGTHPDAILLNKQNPINYPDQNHKPELAYALTRFELLCGFRPAGEILENMKVNLAFPELCQAMGYQNTKQFIELSKQFSPDSYEMINALRKCFSTMINFKKENRFPTDIGCLSPIYLNHIILEPGECVYYGAQELHAYLSGECVECVSCSNNTIRAGLTNKFVDKDNLIKVLNYRMTDPEYYVVNPQSVYGYPHVLEYAPNCRDFTLHAIEIKYNNRNVNEQFKFDLPTIECSCSRPITIHHNMRAGFPLPLY</sequence>
<feature type="domain" description="Phosphomannose isomerase type I catalytic" evidence="9">
    <location>
        <begin position="7"/>
        <end position="55"/>
    </location>
</feature>
<evidence type="ECO:0000256" key="4">
    <source>
        <dbReference type="ARBA" id="ARBA00010772"/>
    </source>
</evidence>
<evidence type="ECO:0000313" key="11">
    <source>
        <dbReference type="WBParaSite" id="scaffold36278_cov180.g23122"/>
    </source>
</evidence>
<dbReference type="PANTHER" id="PTHR10309:SF2">
    <property type="entry name" value="MANNOSE-6-PHOSPHATE ISOMERASE"/>
    <property type="match status" value="1"/>
</dbReference>
<dbReference type="GO" id="GO:0009298">
    <property type="term" value="P:GDP-mannose biosynthetic process"/>
    <property type="evidence" value="ECO:0007669"/>
    <property type="project" value="InterPro"/>
</dbReference>
<evidence type="ECO:0000256" key="5">
    <source>
        <dbReference type="ARBA" id="ARBA00011956"/>
    </source>
</evidence>
<comment type="cofactor">
    <cofactor evidence="2">
        <name>Zn(2+)</name>
        <dbReference type="ChEBI" id="CHEBI:29105"/>
    </cofactor>
</comment>
<evidence type="ECO:0000256" key="1">
    <source>
        <dbReference type="ARBA" id="ARBA00000757"/>
    </source>
</evidence>
<evidence type="ECO:0000256" key="6">
    <source>
        <dbReference type="ARBA" id="ARBA00022723"/>
    </source>
</evidence>
<feature type="domain" description="Phosphomannose isomerase type I catalytic" evidence="9">
    <location>
        <begin position="58"/>
        <end position="91"/>
    </location>
</feature>
<accession>A0A915MD90</accession>
<dbReference type="InterPro" id="IPR046457">
    <property type="entry name" value="PMI_typeI_cat"/>
</dbReference>
<dbReference type="GO" id="GO:0004476">
    <property type="term" value="F:mannose-6-phosphate isomerase activity"/>
    <property type="evidence" value="ECO:0007669"/>
    <property type="project" value="UniProtKB-EC"/>
</dbReference>
<reference evidence="11" key="1">
    <citation type="submission" date="2022-11" db="UniProtKB">
        <authorList>
            <consortium name="WormBaseParasite"/>
        </authorList>
    </citation>
    <scope>IDENTIFICATION</scope>
</reference>
<evidence type="ECO:0000256" key="7">
    <source>
        <dbReference type="ARBA" id="ARBA00022833"/>
    </source>
</evidence>
<comment type="similarity">
    <text evidence="4">Belongs to the mannose-6-phosphate isomerase type 1 family.</text>
</comment>
<dbReference type="Proteomes" id="UP000887561">
    <property type="component" value="Unplaced"/>
</dbReference>
<name>A0A915MD90_MELJA</name>
<organism evidence="10 11">
    <name type="scientific">Meloidogyne javanica</name>
    <name type="common">Root-knot nematode worm</name>
    <dbReference type="NCBI Taxonomy" id="6303"/>
    <lineage>
        <taxon>Eukaryota</taxon>
        <taxon>Metazoa</taxon>
        <taxon>Ecdysozoa</taxon>
        <taxon>Nematoda</taxon>
        <taxon>Chromadorea</taxon>
        <taxon>Rhabditida</taxon>
        <taxon>Tylenchina</taxon>
        <taxon>Tylenchomorpha</taxon>
        <taxon>Tylenchoidea</taxon>
        <taxon>Meloidogynidae</taxon>
        <taxon>Meloidogyninae</taxon>
        <taxon>Meloidogyne</taxon>
        <taxon>Meloidogyne incognita group</taxon>
    </lineage>
</organism>
<evidence type="ECO:0000256" key="2">
    <source>
        <dbReference type="ARBA" id="ARBA00001947"/>
    </source>
</evidence>
<evidence type="ECO:0000256" key="8">
    <source>
        <dbReference type="ARBA" id="ARBA00023235"/>
    </source>
</evidence>
<dbReference type="GO" id="GO:0005975">
    <property type="term" value="P:carbohydrate metabolic process"/>
    <property type="evidence" value="ECO:0007669"/>
    <property type="project" value="InterPro"/>
</dbReference>
<evidence type="ECO:0000256" key="3">
    <source>
        <dbReference type="ARBA" id="ARBA00004666"/>
    </source>
</evidence>
<dbReference type="GO" id="GO:0008270">
    <property type="term" value="F:zinc ion binding"/>
    <property type="evidence" value="ECO:0007669"/>
    <property type="project" value="InterPro"/>
</dbReference>
<dbReference type="PRINTS" id="PR00714">
    <property type="entry name" value="MAN6PISMRASE"/>
</dbReference>
<keyword evidence="7" id="KW-0862">Zinc</keyword>
<dbReference type="InterPro" id="IPR011051">
    <property type="entry name" value="RmlC_Cupin_sf"/>
</dbReference>
<evidence type="ECO:0000259" key="9">
    <source>
        <dbReference type="Pfam" id="PF20511"/>
    </source>
</evidence>
<protein>
    <recommendedName>
        <fullName evidence="5">mannose-6-phosphate isomerase</fullName>
        <ecNumber evidence="5">5.3.1.8</ecNumber>
    </recommendedName>
</protein>
<dbReference type="NCBIfam" id="TIGR00218">
    <property type="entry name" value="manA"/>
    <property type="match status" value="1"/>
</dbReference>
<dbReference type="Gene3D" id="1.10.441.10">
    <property type="entry name" value="Phosphomannose Isomerase, domain 2"/>
    <property type="match status" value="1"/>
</dbReference>
<keyword evidence="10" id="KW-1185">Reference proteome</keyword>
<dbReference type="InterPro" id="IPR014710">
    <property type="entry name" value="RmlC-like_jellyroll"/>
</dbReference>
<dbReference type="AlphaFoldDB" id="A0A915MD90"/>
<dbReference type="GO" id="GO:0005829">
    <property type="term" value="C:cytosol"/>
    <property type="evidence" value="ECO:0007669"/>
    <property type="project" value="TreeGrafter"/>
</dbReference>
<keyword evidence="6" id="KW-0479">Metal-binding</keyword>
<dbReference type="CDD" id="cd07011">
    <property type="entry name" value="cupin_PMI_type_I_N"/>
    <property type="match status" value="1"/>
</dbReference>
<dbReference type="SUPFAM" id="SSF51182">
    <property type="entry name" value="RmlC-like cupins"/>
    <property type="match status" value="1"/>
</dbReference>
<proteinExistence type="inferred from homology"/>
<evidence type="ECO:0000313" key="10">
    <source>
        <dbReference type="Proteomes" id="UP000887561"/>
    </source>
</evidence>
<dbReference type="InterPro" id="IPR018050">
    <property type="entry name" value="Pmannose_isomerase-type1_CS"/>
</dbReference>
<keyword evidence="8" id="KW-0413">Isomerase</keyword>